<reference evidence="1" key="1">
    <citation type="submission" date="2018-05" db="EMBL/GenBank/DDBJ databases">
        <title>Draft genome of Mucuna pruriens seed.</title>
        <authorList>
            <person name="Nnadi N.E."/>
            <person name="Vos R."/>
            <person name="Hasami M.H."/>
            <person name="Devisetty U.K."/>
            <person name="Aguiy J.C."/>
        </authorList>
    </citation>
    <scope>NUCLEOTIDE SEQUENCE [LARGE SCALE GENOMIC DNA]</scope>
    <source>
        <strain evidence="1">JCA_2017</strain>
    </source>
</reference>
<dbReference type="AlphaFoldDB" id="A0A371HFK5"/>
<proteinExistence type="predicted"/>
<accession>A0A371HFK5</accession>
<keyword evidence="2" id="KW-1185">Reference proteome</keyword>
<evidence type="ECO:0000313" key="1">
    <source>
        <dbReference type="EMBL" id="RDY01532.1"/>
    </source>
</evidence>
<gene>
    <name evidence="1" type="ORF">CR513_15121</name>
</gene>
<dbReference type="Proteomes" id="UP000257109">
    <property type="component" value="Unassembled WGS sequence"/>
</dbReference>
<dbReference type="EMBL" id="QJKJ01002747">
    <property type="protein sequence ID" value="RDY01532.1"/>
    <property type="molecule type" value="Genomic_DNA"/>
</dbReference>
<sequence>MHPKFRKQPKKKNSIPRASINRSSDILHSTLPIKTIHQMLSFSSIQTNLSSSFKSSTKLRNLHGMVLNFVIHTPPLLKHNNSRSILFSNHICVK</sequence>
<comment type="caution">
    <text evidence="1">The sequence shown here is derived from an EMBL/GenBank/DDBJ whole genome shotgun (WGS) entry which is preliminary data.</text>
</comment>
<organism evidence="1 2">
    <name type="scientific">Mucuna pruriens</name>
    <name type="common">Velvet bean</name>
    <name type="synonym">Dolichos pruriens</name>
    <dbReference type="NCBI Taxonomy" id="157652"/>
    <lineage>
        <taxon>Eukaryota</taxon>
        <taxon>Viridiplantae</taxon>
        <taxon>Streptophyta</taxon>
        <taxon>Embryophyta</taxon>
        <taxon>Tracheophyta</taxon>
        <taxon>Spermatophyta</taxon>
        <taxon>Magnoliopsida</taxon>
        <taxon>eudicotyledons</taxon>
        <taxon>Gunneridae</taxon>
        <taxon>Pentapetalae</taxon>
        <taxon>rosids</taxon>
        <taxon>fabids</taxon>
        <taxon>Fabales</taxon>
        <taxon>Fabaceae</taxon>
        <taxon>Papilionoideae</taxon>
        <taxon>50 kb inversion clade</taxon>
        <taxon>NPAAA clade</taxon>
        <taxon>indigoferoid/millettioid clade</taxon>
        <taxon>Phaseoleae</taxon>
        <taxon>Mucuna</taxon>
    </lineage>
</organism>
<dbReference type="OrthoDB" id="10550452at2759"/>
<name>A0A371HFK5_MUCPR</name>
<protein>
    <submittedName>
        <fullName evidence="1">Uncharacterized protein</fullName>
    </submittedName>
</protein>
<feature type="non-terminal residue" evidence="1">
    <location>
        <position position="94"/>
    </location>
</feature>
<evidence type="ECO:0000313" key="2">
    <source>
        <dbReference type="Proteomes" id="UP000257109"/>
    </source>
</evidence>